<organism evidence="1">
    <name type="scientific">Pararge aegeria</name>
    <name type="common">speckled wood butterfly</name>
    <dbReference type="NCBI Taxonomy" id="116150"/>
    <lineage>
        <taxon>Eukaryota</taxon>
        <taxon>Metazoa</taxon>
        <taxon>Ecdysozoa</taxon>
        <taxon>Arthropoda</taxon>
        <taxon>Hexapoda</taxon>
        <taxon>Insecta</taxon>
        <taxon>Pterygota</taxon>
        <taxon>Neoptera</taxon>
        <taxon>Endopterygota</taxon>
        <taxon>Lepidoptera</taxon>
        <taxon>Glossata</taxon>
        <taxon>Ditrysia</taxon>
        <taxon>Papilionoidea</taxon>
        <taxon>Nymphalidae</taxon>
        <taxon>Satyrinae</taxon>
        <taxon>Satyrini</taxon>
        <taxon>Parargina</taxon>
        <taxon>Pararge</taxon>
    </lineage>
</organism>
<dbReference type="EMBL" id="GAIX01006401">
    <property type="protein sequence ID" value="JAA86159.1"/>
    <property type="molecule type" value="Transcribed_RNA"/>
</dbReference>
<sequence length="68" mass="7995">MQFYCSTLHINIYLLFYITKTPIRIKIMHLYLAIVTDSQKTIDLLHLVASAIPVSYSEKTLLKYSRRC</sequence>
<evidence type="ECO:0000313" key="1">
    <source>
        <dbReference type="EMBL" id="JAA86159.1"/>
    </source>
</evidence>
<protein>
    <submittedName>
        <fullName evidence="1">Uncharacterized protein</fullName>
    </submittedName>
</protein>
<reference evidence="1" key="2">
    <citation type="submission" date="2013-05" db="EMBL/GenBank/DDBJ databases">
        <authorList>
            <person name="Carter J.-M."/>
            <person name="Baker S.C."/>
            <person name="Pink R."/>
            <person name="Carter D.R.F."/>
            <person name="Collins A."/>
            <person name="Tomlin J."/>
            <person name="Gibbs M."/>
            <person name="Breuker C.J."/>
        </authorList>
    </citation>
    <scope>NUCLEOTIDE SEQUENCE</scope>
    <source>
        <tissue evidence="1">Ovary</tissue>
    </source>
</reference>
<proteinExistence type="predicted"/>
<reference evidence="1" key="1">
    <citation type="journal article" date="2013" name="BMC Genomics">
        <title>Unscrambling butterfly oogenesis.</title>
        <authorList>
            <person name="Carter J.M."/>
            <person name="Baker S.C."/>
            <person name="Pink R."/>
            <person name="Carter D.R."/>
            <person name="Collins A."/>
            <person name="Tomlin J."/>
            <person name="Gibbs M."/>
            <person name="Breuker C.J."/>
        </authorList>
    </citation>
    <scope>NUCLEOTIDE SEQUENCE</scope>
    <source>
        <tissue evidence="1">Ovary</tissue>
    </source>
</reference>
<accession>S4P7F5</accession>
<dbReference type="AlphaFoldDB" id="S4P7F5"/>
<name>S4P7F5_9NEOP</name>